<comment type="caution">
    <text evidence="1">The sequence shown here is derived from an EMBL/GenBank/DDBJ whole genome shotgun (WGS) entry which is preliminary data.</text>
</comment>
<name>A0ABD3GGS0_9MARC</name>
<gene>
    <name evidence="1" type="ORF">R1sor_021331</name>
</gene>
<proteinExistence type="predicted"/>
<evidence type="ECO:0008006" key="3">
    <source>
        <dbReference type="Google" id="ProtNLM"/>
    </source>
</evidence>
<keyword evidence="2" id="KW-1185">Reference proteome</keyword>
<accession>A0ABD3GGS0</accession>
<evidence type="ECO:0000313" key="1">
    <source>
        <dbReference type="EMBL" id="KAL3678375.1"/>
    </source>
</evidence>
<organism evidence="1 2">
    <name type="scientific">Riccia sorocarpa</name>
    <dbReference type="NCBI Taxonomy" id="122646"/>
    <lineage>
        <taxon>Eukaryota</taxon>
        <taxon>Viridiplantae</taxon>
        <taxon>Streptophyta</taxon>
        <taxon>Embryophyta</taxon>
        <taxon>Marchantiophyta</taxon>
        <taxon>Marchantiopsida</taxon>
        <taxon>Marchantiidae</taxon>
        <taxon>Marchantiales</taxon>
        <taxon>Ricciaceae</taxon>
        <taxon>Riccia</taxon>
    </lineage>
</organism>
<reference evidence="1 2" key="1">
    <citation type="submission" date="2024-09" db="EMBL/GenBank/DDBJ databases">
        <title>Chromosome-scale assembly of Riccia sorocarpa.</title>
        <authorList>
            <person name="Paukszto L."/>
        </authorList>
    </citation>
    <scope>NUCLEOTIDE SEQUENCE [LARGE SCALE GENOMIC DNA]</scope>
    <source>
        <strain evidence="1">LP-2024</strain>
        <tissue evidence="1">Aerial parts of the thallus</tissue>
    </source>
</reference>
<dbReference type="EMBL" id="JBJQOH010000007">
    <property type="protein sequence ID" value="KAL3678375.1"/>
    <property type="molecule type" value="Genomic_DNA"/>
</dbReference>
<dbReference type="Proteomes" id="UP001633002">
    <property type="component" value="Unassembled WGS sequence"/>
</dbReference>
<sequence length="246" mass="26994">MSGTDRPSTSSTYFRLKCQLLVLLLLLFSILQNLVQWVVEWLQARIEVTLPRGSCLLPCSPGEVLESDCLVDLFTLQGFSRWYAGVVAEHSSEQSLLLPPLPDALVEDVIWSRLVRDPEALWSLRSVSRAWRELVDASIDWSALEMIRVTAAATPLLLHQNLADLHADEVRILTVSFASAKSAASPCSQIASLAPSDRARYSASVEEQATVGCFLAHQVIGLAPSLKMYPVIDLLDSLHPAQSASV</sequence>
<evidence type="ECO:0000313" key="2">
    <source>
        <dbReference type="Proteomes" id="UP001633002"/>
    </source>
</evidence>
<protein>
    <recommendedName>
        <fullName evidence="3">F-box domain-containing protein</fullName>
    </recommendedName>
</protein>
<dbReference type="AlphaFoldDB" id="A0ABD3GGS0"/>